<dbReference type="RefSeq" id="WP_075666402.1">
    <property type="nucleotide sequence ID" value="NZ_LBFC01000022.1"/>
</dbReference>
<evidence type="ECO:0000313" key="3">
    <source>
        <dbReference type="EMBL" id="ONN26739.1"/>
    </source>
</evidence>
<dbReference type="PANTHER" id="PTHR30486:SF16">
    <property type="entry name" value="TWITCHING MOTILITY PROTEIN PILT"/>
    <property type="match status" value="1"/>
</dbReference>
<dbReference type="InterPro" id="IPR003593">
    <property type="entry name" value="AAA+_ATPase"/>
</dbReference>
<sequence length="355" mass="39831">MLGLNLDEVILKAKELRASDVHITSGLPIMTRVDGKLISLKTFPIPTAEEIKNTVDNIFLDLGIKINKKEIDFSFSMHDLRIRANFYFERKNPTLALRLITKKIRTIDELGLPEILKDFSEKDHGLVLVAGPTGSGKSTTLAAMVEHINTRYAYHIITIEDPVEYVFESKRSLIHQREVGTDTESFTNGLKYALRQDPDVILVGEMRDLETISLALTAAETGHLVFATIHTNSAAAAPERIIDVFPAHQQKQIALQLANTLIATVFQRLVPKKDFGVVAIDEIMIATPAIKNLIRENKLHQIEGIMQTSQKQGNILFDDALIQAFLKGLITKETVFENARNVEEVSKKLGWRTLR</sequence>
<dbReference type="NCBIfam" id="TIGR01420">
    <property type="entry name" value="pilT_fam"/>
    <property type="match status" value="1"/>
</dbReference>
<evidence type="ECO:0000313" key="4">
    <source>
        <dbReference type="Proteomes" id="UP000242616"/>
    </source>
</evidence>
<dbReference type="Pfam" id="PF00437">
    <property type="entry name" value="T2SSE"/>
    <property type="match status" value="1"/>
</dbReference>
<dbReference type="SMART" id="SM00382">
    <property type="entry name" value="AAA"/>
    <property type="match status" value="1"/>
</dbReference>
<comment type="caution">
    <text evidence="3">The sequence shown here is derived from an EMBL/GenBank/DDBJ whole genome shotgun (WGS) entry which is preliminary data.</text>
</comment>
<organism evidence="3 4">
    <name type="scientific">Thermosipho affectus</name>
    <dbReference type="NCBI Taxonomy" id="660294"/>
    <lineage>
        <taxon>Bacteria</taxon>
        <taxon>Thermotogati</taxon>
        <taxon>Thermotogota</taxon>
        <taxon>Thermotogae</taxon>
        <taxon>Thermotogales</taxon>
        <taxon>Fervidobacteriaceae</taxon>
        <taxon>Thermosipho</taxon>
    </lineage>
</organism>
<gene>
    <name evidence="3" type="ORF">XJ44_07675</name>
</gene>
<protein>
    <submittedName>
        <fullName evidence="3">Twitching motility protein</fullName>
    </submittedName>
</protein>
<feature type="domain" description="Bacterial type II secretion system protein E" evidence="2">
    <location>
        <begin position="194"/>
        <end position="208"/>
    </location>
</feature>
<dbReference type="InterPro" id="IPR006321">
    <property type="entry name" value="PilT/PilU"/>
</dbReference>
<evidence type="ECO:0000259" key="2">
    <source>
        <dbReference type="PROSITE" id="PS00662"/>
    </source>
</evidence>
<dbReference type="CDD" id="cd01131">
    <property type="entry name" value="PilT"/>
    <property type="match status" value="1"/>
</dbReference>
<dbReference type="EMBL" id="LBFC01000022">
    <property type="protein sequence ID" value="ONN26739.1"/>
    <property type="molecule type" value="Genomic_DNA"/>
</dbReference>
<accession>A0ABX3IHS9</accession>
<keyword evidence="4" id="KW-1185">Reference proteome</keyword>
<comment type="similarity">
    <text evidence="1">Belongs to the GSP E family.</text>
</comment>
<dbReference type="Gene3D" id="3.30.450.90">
    <property type="match status" value="1"/>
</dbReference>
<dbReference type="PANTHER" id="PTHR30486">
    <property type="entry name" value="TWITCHING MOTILITY PROTEIN PILT"/>
    <property type="match status" value="1"/>
</dbReference>
<reference evidence="3 4" key="1">
    <citation type="submission" date="2015-06" db="EMBL/GenBank/DDBJ databases">
        <title>Genome sequencing of Thermotogales isolates from hydrothermal vents.</title>
        <authorList>
            <person name="Haverkamp T.H."/>
            <person name="Kublanov I.V."/>
            <person name="Nesbo C.L."/>
        </authorList>
    </citation>
    <scope>NUCLEOTIDE SEQUENCE [LARGE SCALE GENOMIC DNA]</scope>
    <source>
        <strain evidence="4">ik275mar</strain>
    </source>
</reference>
<dbReference type="PROSITE" id="PS00662">
    <property type="entry name" value="T2SP_E"/>
    <property type="match status" value="1"/>
</dbReference>
<dbReference type="InterPro" id="IPR001482">
    <property type="entry name" value="T2SS/T4SS_dom"/>
</dbReference>
<name>A0ABX3IHS9_9BACT</name>
<evidence type="ECO:0000256" key="1">
    <source>
        <dbReference type="ARBA" id="ARBA00006611"/>
    </source>
</evidence>
<dbReference type="Gene3D" id="3.40.50.300">
    <property type="entry name" value="P-loop containing nucleotide triphosphate hydrolases"/>
    <property type="match status" value="1"/>
</dbReference>
<dbReference type="SUPFAM" id="SSF52540">
    <property type="entry name" value="P-loop containing nucleoside triphosphate hydrolases"/>
    <property type="match status" value="1"/>
</dbReference>
<dbReference type="Proteomes" id="UP000242616">
    <property type="component" value="Unassembled WGS sequence"/>
</dbReference>
<dbReference type="InterPro" id="IPR027417">
    <property type="entry name" value="P-loop_NTPase"/>
</dbReference>
<dbReference type="InterPro" id="IPR050921">
    <property type="entry name" value="T4SS_GSP_E_ATPase"/>
</dbReference>
<proteinExistence type="inferred from homology"/>